<organism evidence="2 3">
    <name type="scientific">Candidatus Giovannonibacteria bacterium RIFCSPLOWO2_12_FULL_44_15</name>
    <dbReference type="NCBI Taxonomy" id="1798364"/>
    <lineage>
        <taxon>Bacteria</taxon>
        <taxon>Candidatus Giovannoniibacteriota</taxon>
    </lineage>
</organism>
<dbReference type="PANTHER" id="PTHR43750:SF3">
    <property type="entry name" value="UDP-GLUCOSE 6-DEHYDROGENASE TUAD"/>
    <property type="match status" value="1"/>
</dbReference>
<dbReference type="Gene3D" id="3.40.50.720">
    <property type="entry name" value="NAD(P)-binding Rossmann-like Domain"/>
    <property type="match status" value="1"/>
</dbReference>
<dbReference type="GO" id="GO:0051287">
    <property type="term" value="F:NAD binding"/>
    <property type="evidence" value="ECO:0007669"/>
    <property type="project" value="InterPro"/>
</dbReference>
<dbReference type="InterPro" id="IPR036291">
    <property type="entry name" value="NAD(P)-bd_dom_sf"/>
</dbReference>
<dbReference type="PANTHER" id="PTHR43750">
    <property type="entry name" value="UDP-GLUCOSE 6-DEHYDROGENASE TUAD"/>
    <property type="match status" value="1"/>
</dbReference>
<dbReference type="Pfam" id="PF03721">
    <property type="entry name" value="UDPG_MGDP_dh_N"/>
    <property type="match status" value="1"/>
</dbReference>
<accession>A0A1F5XZW9</accession>
<proteinExistence type="predicted"/>
<reference evidence="2 3" key="1">
    <citation type="journal article" date="2016" name="Nat. Commun.">
        <title>Thousands of microbial genomes shed light on interconnected biogeochemical processes in an aquifer system.</title>
        <authorList>
            <person name="Anantharaman K."/>
            <person name="Brown C.T."/>
            <person name="Hug L.A."/>
            <person name="Sharon I."/>
            <person name="Castelle C.J."/>
            <person name="Probst A.J."/>
            <person name="Thomas B.C."/>
            <person name="Singh A."/>
            <person name="Wilkins M.J."/>
            <person name="Karaoz U."/>
            <person name="Brodie E.L."/>
            <person name="Williams K.H."/>
            <person name="Hubbard S.S."/>
            <person name="Banfield J.F."/>
        </authorList>
    </citation>
    <scope>NUCLEOTIDE SEQUENCE [LARGE SCALE GENOMIC DNA]</scope>
</reference>
<feature type="domain" description="UDP-glucose/GDP-mannose dehydrogenase N-terminal" evidence="1">
    <location>
        <begin position="30"/>
        <end position="95"/>
    </location>
</feature>
<name>A0A1F5XZW9_9BACT</name>
<dbReference type="GO" id="GO:0016616">
    <property type="term" value="F:oxidoreductase activity, acting on the CH-OH group of donors, NAD or NADP as acceptor"/>
    <property type="evidence" value="ECO:0007669"/>
    <property type="project" value="InterPro"/>
</dbReference>
<dbReference type="EMBL" id="MFIQ01000019">
    <property type="protein sequence ID" value="OGF93399.1"/>
    <property type="molecule type" value="Genomic_DNA"/>
</dbReference>
<evidence type="ECO:0000313" key="3">
    <source>
        <dbReference type="Proteomes" id="UP000178894"/>
    </source>
</evidence>
<dbReference type="AlphaFoldDB" id="A0A1F5XZW9"/>
<evidence type="ECO:0000259" key="1">
    <source>
        <dbReference type="Pfam" id="PF03721"/>
    </source>
</evidence>
<dbReference type="InterPro" id="IPR001732">
    <property type="entry name" value="UDP-Glc/GDP-Man_DH_N"/>
</dbReference>
<sequence length="114" mass="12563">MVGAPVARYFEEIKGLKRGESLFLFDTDLKKNFNDDINQAEIVFIAVPTPPAEDGSADLSALESAFQKLMGNKIVVIKSTVTPGTTESFQKNIPATKFYSTRNFLMRSLIGNSL</sequence>
<protein>
    <recommendedName>
        <fullName evidence="1">UDP-glucose/GDP-mannose dehydrogenase N-terminal domain-containing protein</fullName>
    </recommendedName>
</protein>
<gene>
    <name evidence="2" type="ORF">A3G54_01710</name>
</gene>
<comment type="caution">
    <text evidence="2">The sequence shown here is derived from an EMBL/GenBank/DDBJ whole genome shotgun (WGS) entry which is preliminary data.</text>
</comment>
<dbReference type="STRING" id="1798364.A3G54_01710"/>
<evidence type="ECO:0000313" key="2">
    <source>
        <dbReference type="EMBL" id="OGF93399.1"/>
    </source>
</evidence>
<dbReference type="Proteomes" id="UP000178894">
    <property type="component" value="Unassembled WGS sequence"/>
</dbReference>
<dbReference type="SUPFAM" id="SSF51735">
    <property type="entry name" value="NAD(P)-binding Rossmann-fold domains"/>
    <property type="match status" value="1"/>
</dbReference>